<evidence type="ECO:0000259" key="3">
    <source>
        <dbReference type="PROSITE" id="PS51186"/>
    </source>
</evidence>
<dbReference type="PANTHER" id="PTHR43877">
    <property type="entry name" value="AMINOALKYLPHOSPHONATE N-ACETYLTRANSFERASE-RELATED-RELATED"/>
    <property type="match status" value="1"/>
</dbReference>
<dbReference type="SUPFAM" id="SSF55729">
    <property type="entry name" value="Acyl-CoA N-acyltransferases (Nat)"/>
    <property type="match status" value="1"/>
</dbReference>
<organism evidence="4 5">
    <name type="scientific">Gimesia panareensis</name>
    <dbReference type="NCBI Taxonomy" id="2527978"/>
    <lineage>
        <taxon>Bacteria</taxon>
        <taxon>Pseudomonadati</taxon>
        <taxon>Planctomycetota</taxon>
        <taxon>Planctomycetia</taxon>
        <taxon>Planctomycetales</taxon>
        <taxon>Planctomycetaceae</taxon>
        <taxon>Gimesia</taxon>
    </lineage>
</organism>
<dbReference type="Proteomes" id="UP000320839">
    <property type="component" value="Chromosome"/>
</dbReference>
<protein>
    <submittedName>
        <fullName evidence="4">Acetyltransferase</fullName>
    </submittedName>
</protein>
<dbReference type="RefSeq" id="WP_145457226.1">
    <property type="nucleotide sequence ID" value="NZ_CP036317.1"/>
</dbReference>
<dbReference type="AlphaFoldDB" id="A0A518FS38"/>
<keyword evidence="1 4" id="KW-0808">Transferase</keyword>
<dbReference type="PROSITE" id="PS51186">
    <property type="entry name" value="GNAT"/>
    <property type="match status" value="1"/>
</dbReference>
<dbReference type="CDD" id="cd04301">
    <property type="entry name" value="NAT_SF"/>
    <property type="match status" value="1"/>
</dbReference>
<keyword evidence="2" id="KW-0012">Acyltransferase</keyword>
<evidence type="ECO:0000256" key="1">
    <source>
        <dbReference type="ARBA" id="ARBA00022679"/>
    </source>
</evidence>
<dbReference type="OrthoDB" id="9815041at2"/>
<evidence type="ECO:0000313" key="5">
    <source>
        <dbReference type="Proteomes" id="UP000320839"/>
    </source>
</evidence>
<dbReference type="Pfam" id="PF13508">
    <property type="entry name" value="Acetyltransf_7"/>
    <property type="match status" value="1"/>
</dbReference>
<feature type="domain" description="N-acetyltransferase" evidence="3">
    <location>
        <begin position="1"/>
        <end position="147"/>
    </location>
</feature>
<name>A0A518FS38_9PLAN</name>
<dbReference type="GO" id="GO:0016747">
    <property type="term" value="F:acyltransferase activity, transferring groups other than amino-acyl groups"/>
    <property type="evidence" value="ECO:0007669"/>
    <property type="project" value="InterPro"/>
</dbReference>
<sequence>MQPALQPLEDPDQLNQLELEARSLGQRMVERLQQEWREGTNRFDRDGETVLIAVQNERIVGVCGLNRDPYCSGDDTGRVRRLYVSAAVRRQGIGRLLIKAIQQRCQGVFTQLRLRTHSPEADAFYRALGFRPVDGDPVCTHVWRVMS</sequence>
<proteinExistence type="predicted"/>
<dbReference type="PANTHER" id="PTHR43877:SF2">
    <property type="entry name" value="AMINOALKYLPHOSPHONATE N-ACETYLTRANSFERASE-RELATED"/>
    <property type="match status" value="1"/>
</dbReference>
<dbReference type="InterPro" id="IPR000182">
    <property type="entry name" value="GNAT_dom"/>
</dbReference>
<accession>A0A518FS38</accession>
<dbReference type="InterPro" id="IPR050832">
    <property type="entry name" value="Bact_Acetyltransf"/>
</dbReference>
<gene>
    <name evidence="4" type="ORF">Pan153_38210</name>
</gene>
<reference evidence="4 5" key="1">
    <citation type="submission" date="2019-02" db="EMBL/GenBank/DDBJ databases">
        <title>Deep-cultivation of Planctomycetes and their phenomic and genomic characterization uncovers novel biology.</title>
        <authorList>
            <person name="Wiegand S."/>
            <person name="Jogler M."/>
            <person name="Boedeker C."/>
            <person name="Pinto D."/>
            <person name="Vollmers J."/>
            <person name="Rivas-Marin E."/>
            <person name="Kohn T."/>
            <person name="Peeters S.H."/>
            <person name="Heuer A."/>
            <person name="Rast P."/>
            <person name="Oberbeckmann S."/>
            <person name="Bunk B."/>
            <person name="Jeske O."/>
            <person name="Meyerdierks A."/>
            <person name="Storesund J.E."/>
            <person name="Kallscheuer N."/>
            <person name="Luecker S."/>
            <person name="Lage O.M."/>
            <person name="Pohl T."/>
            <person name="Merkel B.J."/>
            <person name="Hornburger P."/>
            <person name="Mueller R.-W."/>
            <person name="Bruemmer F."/>
            <person name="Labrenz M."/>
            <person name="Spormann A.M."/>
            <person name="Op den Camp H."/>
            <person name="Overmann J."/>
            <person name="Amann R."/>
            <person name="Jetten M.S.M."/>
            <person name="Mascher T."/>
            <person name="Medema M.H."/>
            <person name="Devos D.P."/>
            <person name="Kaster A.-K."/>
            <person name="Ovreas L."/>
            <person name="Rohde M."/>
            <person name="Galperin M.Y."/>
            <person name="Jogler C."/>
        </authorList>
    </citation>
    <scope>NUCLEOTIDE SEQUENCE [LARGE SCALE GENOMIC DNA]</scope>
    <source>
        <strain evidence="4 5">Pan153</strain>
    </source>
</reference>
<evidence type="ECO:0000313" key="4">
    <source>
        <dbReference type="EMBL" id="QDV19158.1"/>
    </source>
</evidence>
<dbReference type="InterPro" id="IPR016181">
    <property type="entry name" value="Acyl_CoA_acyltransferase"/>
</dbReference>
<dbReference type="Gene3D" id="3.40.630.30">
    <property type="match status" value="1"/>
</dbReference>
<evidence type="ECO:0000256" key="2">
    <source>
        <dbReference type="ARBA" id="ARBA00023315"/>
    </source>
</evidence>
<dbReference type="EMBL" id="CP036317">
    <property type="protein sequence ID" value="QDV19158.1"/>
    <property type="molecule type" value="Genomic_DNA"/>
</dbReference>